<dbReference type="KEGG" id="pbap:Pla133_09720"/>
<evidence type="ECO:0000259" key="1">
    <source>
        <dbReference type="PROSITE" id="PS50837"/>
    </source>
</evidence>
<dbReference type="SUPFAM" id="SSF56436">
    <property type="entry name" value="C-type lectin-like"/>
    <property type="match status" value="1"/>
</dbReference>
<dbReference type="InterPro" id="IPR027417">
    <property type="entry name" value="P-loop_NTPase"/>
</dbReference>
<reference evidence="2 3" key="1">
    <citation type="submission" date="2019-02" db="EMBL/GenBank/DDBJ databases">
        <title>Deep-cultivation of Planctomycetes and their phenomic and genomic characterization uncovers novel biology.</title>
        <authorList>
            <person name="Wiegand S."/>
            <person name="Jogler M."/>
            <person name="Boedeker C."/>
            <person name="Pinto D."/>
            <person name="Vollmers J."/>
            <person name="Rivas-Marin E."/>
            <person name="Kohn T."/>
            <person name="Peeters S.H."/>
            <person name="Heuer A."/>
            <person name="Rast P."/>
            <person name="Oberbeckmann S."/>
            <person name="Bunk B."/>
            <person name="Jeske O."/>
            <person name="Meyerdierks A."/>
            <person name="Storesund J.E."/>
            <person name="Kallscheuer N."/>
            <person name="Luecker S."/>
            <person name="Lage O.M."/>
            <person name="Pohl T."/>
            <person name="Merkel B.J."/>
            <person name="Hornburger P."/>
            <person name="Mueller R.-W."/>
            <person name="Bruemmer F."/>
            <person name="Labrenz M."/>
            <person name="Spormann A.M."/>
            <person name="Op den Camp H."/>
            <person name="Overmann J."/>
            <person name="Amann R."/>
            <person name="Jetten M.S.M."/>
            <person name="Mascher T."/>
            <person name="Medema M.H."/>
            <person name="Devos D.P."/>
            <person name="Kaster A.-K."/>
            <person name="Ovreas L."/>
            <person name="Rohde M."/>
            <person name="Galperin M.Y."/>
            <person name="Jogler C."/>
        </authorList>
    </citation>
    <scope>NUCLEOTIDE SEQUENCE [LARGE SCALE GENOMIC DNA]</scope>
    <source>
        <strain evidence="2 3">Pla133</strain>
    </source>
</reference>
<dbReference type="InterPro" id="IPR005532">
    <property type="entry name" value="SUMF_dom"/>
</dbReference>
<dbReference type="InterPro" id="IPR051043">
    <property type="entry name" value="Sulfatase_Mod_Factor_Kinase"/>
</dbReference>
<dbReference type="GO" id="GO:0004674">
    <property type="term" value="F:protein serine/threonine kinase activity"/>
    <property type="evidence" value="ECO:0007669"/>
    <property type="project" value="UniProtKB-EC"/>
</dbReference>
<accession>A0A518BG23</accession>
<dbReference type="Gene3D" id="3.40.50.300">
    <property type="entry name" value="P-loop containing nucleotide triphosphate hydrolases"/>
    <property type="match status" value="1"/>
</dbReference>
<dbReference type="PANTHER" id="PTHR23150:SF19">
    <property type="entry name" value="FORMYLGLYCINE-GENERATING ENZYME"/>
    <property type="match status" value="1"/>
</dbReference>
<dbReference type="EMBL" id="CP036287">
    <property type="protein sequence ID" value="QDU65906.1"/>
    <property type="molecule type" value="Genomic_DNA"/>
</dbReference>
<sequence length="1090" mass="118976">MGAGDEAAADRPNTAGAGDKVFFAFDFNDKTLRPVVDGLVDRHRDGRHTAFEPSVAGGELGDLWGKVEARIRGADKVAALVDHANANVAFEYGFALGLGKPCYLGQSRSGAPEWIQGPPFGGLLRGAASKRSEIVDLIARDGQVVETTIAPGEGTLFLCPSDYVGEDLLESVEGFENDWKVPDVSGWSLAKLEDVLADCWRVVWVVLPFDPTVTGRHGRANAGHAAVAGFAKARGLELRVFKSTAAIEIVDVGVDARRFTTENDFLSRVAEMEKRDGPELRAAVIERLRGNGQGASVGSEAVIAPKVTDPIAAFRKWVPSEHATTVPFFGDTARALRDVFVGLNIRVAESHRFEARGDSDADEALRMKSGFAADRLSLDELLAIPANKRLGITRRWVLLGDPGSGKSTLCRRLACELAQDESRPLPILVSLARLADAGNTDDPFALVAKDATRSDATSRAELADALRERASDGGAWILLDGLDEVRESDAPRVKGLLRKLAEAYPDCPILVTSRRTGYGGAPDEAFVAADLLALDPRAQRQLLANWLGATEADLAWERLQNSARLADLARNPFLLTLLAELHREGAPLPATRGALYDQAIKLLLTRGFGVERTRMRSPESTEALLVPISLTLQEAGGESWPREAIHKALVAAAGASDELADMLRLDWPGGTGDFIEDVARNAGVIGPHDGATSDWRYLHRSLREFLAARALEAQADLDTDTLVKHLETEEGRARWGETVALLVGLLEREDPRRKGLIEAIVKRDHDLAHRTLPQLEGLDPEEALDLLDQVPAEERGDDAPWDGVDLAELLRNLRLDGADCDEVRRLVLEPVGPSMETRDLAHRYFALEKSGVGVDREAFFRRCGRWPSSSAPNPPTMVQIPPSGDATVSFLMGSPDGVGDDVERPQRQVTLSAYSMGATAVTEAEYAQFDTTKGAEHPNRPVVEVSWWEAWLYARWVGCELLSEAQWECAARAGTTERWSHGDDEAQLGEYAWFDGNSENRPHDVGTRKANTWGLLDMHGNVWEWCMDWHGDYDDAETENPPGPAAGAHRVLRGGSYWDDADFCRSAFRLGGWPWGRDDFVGFRVVLPSS</sequence>
<dbReference type="InterPro" id="IPR003593">
    <property type="entry name" value="AAA+_ATPase"/>
</dbReference>
<dbReference type="Gene3D" id="3.90.1580.10">
    <property type="entry name" value="paralog of FGE (formylglycine-generating enzyme)"/>
    <property type="match status" value="1"/>
</dbReference>
<keyword evidence="2" id="KW-0418">Kinase</keyword>
<dbReference type="EC" id="2.7.11.1" evidence="2"/>
<gene>
    <name evidence="2" type="primary">pkn1_3</name>
    <name evidence="2" type="ORF">Pla133_09720</name>
</gene>
<evidence type="ECO:0000313" key="2">
    <source>
        <dbReference type="EMBL" id="QDU65906.1"/>
    </source>
</evidence>
<organism evidence="2 3">
    <name type="scientific">Engelhardtia mirabilis</name>
    <dbReference type="NCBI Taxonomy" id="2528011"/>
    <lineage>
        <taxon>Bacteria</taxon>
        <taxon>Pseudomonadati</taxon>
        <taxon>Planctomycetota</taxon>
        <taxon>Planctomycetia</taxon>
        <taxon>Planctomycetia incertae sedis</taxon>
        <taxon>Engelhardtia</taxon>
    </lineage>
</organism>
<dbReference type="SUPFAM" id="SSF52540">
    <property type="entry name" value="P-loop containing nucleoside triphosphate hydrolases"/>
    <property type="match status" value="1"/>
</dbReference>
<protein>
    <submittedName>
        <fullName evidence="2">Serine/threonine-protein kinase pkn1</fullName>
        <ecNumber evidence="2">2.7.11.1</ecNumber>
    </submittedName>
</protein>
<dbReference type="PANTHER" id="PTHR23150">
    <property type="entry name" value="SULFATASE MODIFYING FACTOR 1, 2"/>
    <property type="match status" value="1"/>
</dbReference>
<proteinExistence type="predicted"/>
<dbReference type="GO" id="GO:0120147">
    <property type="term" value="F:formylglycine-generating oxidase activity"/>
    <property type="evidence" value="ECO:0007669"/>
    <property type="project" value="TreeGrafter"/>
</dbReference>
<keyword evidence="2" id="KW-0808">Transferase</keyword>
<keyword evidence="3" id="KW-1185">Reference proteome</keyword>
<dbReference type="PROSITE" id="PS50837">
    <property type="entry name" value="NACHT"/>
    <property type="match status" value="1"/>
</dbReference>
<dbReference type="Pfam" id="PF05729">
    <property type="entry name" value="NACHT"/>
    <property type="match status" value="1"/>
</dbReference>
<dbReference type="Proteomes" id="UP000316921">
    <property type="component" value="Chromosome"/>
</dbReference>
<name>A0A518BG23_9BACT</name>
<dbReference type="AlphaFoldDB" id="A0A518BG23"/>
<evidence type="ECO:0000313" key="3">
    <source>
        <dbReference type="Proteomes" id="UP000316921"/>
    </source>
</evidence>
<dbReference type="Pfam" id="PF03781">
    <property type="entry name" value="FGE-sulfatase"/>
    <property type="match status" value="1"/>
</dbReference>
<dbReference type="RefSeq" id="WP_145062969.1">
    <property type="nucleotide sequence ID" value="NZ_CP036287.1"/>
</dbReference>
<dbReference type="InterPro" id="IPR042095">
    <property type="entry name" value="SUMF_sf"/>
</dbReference>
<feature type="domain" description="NACHT" evidence="1">
    <location>
        <begin position="394"/>
        <end position="514"/>
    </location>
</feature>
<dbReference type="SMART" id="SM00382">
    <property type="entry name" value="AAA"/>
    <property type="match status" value="1"/>
</dbReference>
<dbReference type="InterPro" id="IPR007111">
    <property type="entry name" value="NACHT_NTPase"/>
</dbReference>
<dbReference type="InterPro" id="IPR016187">
    <property type="entry name" value="CTDL_fold"/>
</dbReference>